<evidence type="ECO:0000313" key="2">
    <source>
        <dbReference type="EMBL" id="QJW90076.1"/>
    </source>
</evidence>
<feature type="signal peptide" evidence="1">
    <location>
        <begin position="1"/>
        <end position="19"/>
    </location>
</feature>
<evidence type="ECO:0000313" key="3">
    <source>
        <dbReference type="Proteomes" id="UP000502756"/>
    </source>
</evidence>
<reference evidence="2 3" key="1">
    <citation type="submission" date="2020-05" db="EMBL/GenBank/DDBJ databases">
        <title>Genome sequencing of Spirosoma sp. TS118.</title>
        <authorList>
            <person name="Lee J.-H."/>
            <person name="Jeong S."/>
            <person name="Zhao L."/>
            <person name="Jung J.-H."/>
            <person name="Kim M.-K."/>
            <person name="Lim S."/>
        </authorList>
    </citation>
    <scope>NUCLEOTIDE SEQUENCE [LARGE SCALE GENOMIC DNA]</scope>
    <source>
        <strain evidence="2 3">TS118</strain>
    </source>
</reference>
<protein>
    <submittedName>
        <fullName evidence="2">Viral A-type inclusion protein</fullName>
    </submittedName>
</protein>
<feature type="chain" id="PRO_5026861427" evidence="1">
    <location>
        <begin position="20"/>
        <end position="151"/>
    </location>
</feature>
<accession>A0A6M5Y9P3</accession>
<gene>
    <name evidence="2" type="ORF">HNV11_12175</name>
</gene>
<dbReference type="PROSITE" id="PS51257">
    <property type="entry name" value="PROKAR_LIPOPROTEIN"/>
    <property type="match status" value="1"/>
</dbReference>
<proteinExistence type="predicted"/>
<dbReference type="Proteomes" id="UP000502756">
    <property type="component" value="Chromosome"/>
</dbReference>
<sequence>MTKFLLPVAGFLALNIAFLACSPSGEEAVKKAENDVFAIHDEVMPKLDDMMRMRKKLRQRIAALDSTAASGSASATLRTGEEQEQARRLLRDLTEADSLMMNWMTQYKNDTLTKLPSAEALRYLEQQKDKISDVKTKINTSLAQSRQYLDK</sequence>
<evidence type="ECO:0000256" key="1">
    <source>
        <dbReference type="SAM" id="SignalP"/>
    </source>
</evidence>
<dbReference type="RefSeq" id="WP_171739920.1">
    <property type="nucleotide sequence ID" value="NZ_CP053435.1"/>
</dbReference>
<dbReference type="EMBL" id="CP053435">
    <property type="protein sequence ID" value="QJW90076.1"/>
    <property type="molecule type" value="Genomic_DNA"/>
</dbReference>
<keyword evidence="3" id="KW-1185">Reference proteome</keyword>
<dbReference type="KEGG" id="stae:HNV11_12175"/>
<organism evidence="2 3">
    <name type="scientific">Spirosoma taeanense</name>
    <dbReference type="NCBI Taxonomy" id="2735870"/>
    <lineage>
        <taxon>Bacteria</taxon>
        <taxon>Pseudomonadati</taxon>
        <taxon>Bacteroidota</taxon>
        <taxon>Cytophagia</taxon>
        <taxon>Cytophagales</taxon>
        <taxon>Cytophagaceae</taxon>
        <taxon>Spirosoma</taxon>
    </lineage>
</organism>
<keyword evidence="1" id="KW-0732">Signal</keyword>
<dbReference type="AlphaFoldDB" id="A0A6M5Y9P3"/>
<name>A0A6M5Y9P3_9BACT</name>